<accession>A7E650</accession>
<dbReference type="InParanoid" id="A7E650"/>
<evidence type="ECO:0000313" key="2">
    <source>
        <dbReference type="Proteomes" id="UP000001312"/>
    </source>
</evidence>
<organism evidence="1 2">
    <name type="scientific">Sclerotinia sclerotiorum (strain ATCC 18683 / 1980 / Ss-1)</name>
    <name type="common">White mold</name>
    <name type="synonym">Whetzelinia sclerotiorum</name>
    <dbReference type="NCBI Taxonomy" id="665079"/>
    <lineage>
        <taxon>Eukaryota</taxon>
        <taxon>Fungi</taxon>
        <taxon>Dikarya</taxon>
        <taxon>Ascomycota</taxon>
        <taxon>Pezizomycotina</taxon>
        <taxon>Leotiomycetes</taxon>
        <taxon>Helotiales</taxon>
        <taxon>Sclerotiniaceae</taxon>
        <taxon>Sclerotinia</taxon>
    </lineage>
</organism>
<dbReference type="RefSeq" id="XP_001598686.1">
    <property type="nucleotide sequence ID" value="XM_001598636.1"/>
</dbReference>
<dbReference type="EMBL" id="CH476621">
    <property type="protein sequence ID" value="EDN91372.1"/>
    <property type="molecule type" value="Genomic_DNA"/>
</dbReference>
<gene>
    <name evidence="1" type="ORF">SS1G_00775</name>
</gene>
<keyword evidence="2" id="KW-1185">Reference proteome</keyword>
<name>A7E650_SCLS1</name>
<dbReference type="Proteomes" id="UP000001312">
    <property type="component" value="Unassembled WGS sequence"/>
</dbReference>
<sequence>MFSYLEALRHRSEKERQIRERLTQRRGQEWRHNTHRRRQDEDSIRFQIRYQQAKKSQIKRQVEIDYMAERRQLRRFREWGRAARKRKLQLVGFLDGEGDVESWRENIKEDEDDKWKREIQLCMKKLESRNRVEVKWDYLVMWGLSILSVRLAVFACFS</sequence>
<dbReference type="KEGG" id="ssl:SS1G_00775"/>
<protein>
    <submittedName>
        <fullName evidence="1">Uncharacterized protein</fullName>
    </submittedName>
</protein>
<dbReference type="AlphaFoldDB" id="A7E650"/>
<proteinExistence type="predicted"/>
<dbReference type="GeneID" id="5494321"/>
<dbReference type="HOGENOM" id="CLU_1670438_0_0_1"/>
<evidence type="ECO:0000313" key="1">
    <source>
        <dbReference type="EMBL" id="EDN91372.1"/>
    </source>
</evidence>
<reference evidence="2" key="1">
    <citation type="journal article" date="2011" name="PLoS Genet.">
        <title>Genomic analysis of the necrotrophic fungal pathogens Sclerotinia sclerotiorum and Botrytis cinerea.</title>
        <authorList>
            <person name="Amselem J."/>
            <person name="Cuomo C.A."/>
            <person name="van Kan J.A."/>
            <person name="Viaud M."/>
            <person name="Benito E.P."/>
            <person name="Couloux A."/>
            <person name="Coutinho P.M."/>
            <person name="de Vries R.P."/>
            <person name="Dyer P.S."/>
            <person name="Fillinger S."/>
            <person name="Fournier E."/>
            <person name="Gout L."/>
            <person name="Hahn M."/>
            <person name="Kohn L."/>
            <person name="Lapalu N."/>
            <person name="Plummer K.M."/>
            <person name="Pradier J.M."/>
            <person name="Quevillon E."/>
            <person name="Sharon A."/>
            <person name="Simon A."/>
            <person name="ten Have A."/>
            <person name="Tudzynski B."/>
            <person name="Tudzynski P."/>
            <person name="Wincker P."/>
            <person name="Andrew M."/>
            <person name="Anthouard V."/>
            <person name="Beever R.E."/>
            <person name="Beffa R."/>
            <person name="Benoit I."/>
            <person name="Bouzid O."/>
            <person name="Brault B."/>
            <person name="Chen Z."/>
            <person name="Choquer M."/>
            <person name="Collemare J."/>
            <person name="Cotton P."/>
            <person name="Danchin E.G."/>
            <person name="Da Silva C."/>
            <person name="Gautier A."/>
            <person name="Giraud C."/>
            <person name="Giraud T."/>
            <person name="Gonzalez C."/>
            <person name="Grossetete S."/>
            <person name="Guldener U."/>
            <person name="Henrissat B."/>
            <person name="Howlett B.J."/>
            <person name="Kodira C."/>
            <person name="Kretschmer M."/>
            <person name="Lappartient A."/>
            <person name="Leroch M."/>
            <person name="Levis C."/>
            <person name="Mauceli E."/>
            <person name="Neuveglise C."/>
            <person name="Oeser B."/>
            <person name="Pearson M."/>
            <person name="Poulain J."/>
            <person name="Poussereau N."/>
            <person name="Quesneville H."/>
            <person name="Rascle C."/>
            <person name="Schumacher J."/>
            <person name="Segurens B."/>
            <person name="Sexton A."/>
            <person name="Silva E."/>
            <person name="Sirven C."/>
            <person name="Soanes D.M."/>
            <person name="Talbot N.J."/>
            <person name="Templeton M."/>
            <person name="Yandava C."/>
            <person name="Yarden O."/>
            <person name="Zeng Q."/>
            <person name="Rollins J.A."/>
            <person name="Lebrun M.H."/>
            <person name="Dickman M."/>
        </authorList>
    </citation>
    <scope>NUCLEOTIDE SEQUENCE [LARGE SCALE GENOMIC DNA]</scope>
    <source>
        <strain evidence="2">ATCC 18683 / 1980 / Ss-1</strain>
    </source>
</reference>